<evidence type="ECO:0000313" key="3">
    <source>
        <dbReference type="EMBL" id="HIW98576.1"/>
    </source>
</evidence>
<dbReference type="InterPro" id="IPR011010">
    <property type="entry name" value="DNA_brk_join_enz"/>
</dbReference>
<dbReference type="GO" id="GO:0003677">
    <property type="term" value="F:DNA binding"/>
    <property type="evidence" value="ECO:0007669"/>
    <property type="project" value="InterPro"/>
</dbReference>
<evidence type="ECO:0000256" key="1">
    <source>
        <dbReference type="ARBA" id="ARBA00023172"/>
    </source>
</evidence>
<dbReference type="InterPro" id="IPR002104">
    <property type="entry name" value="Integrase_catalytic"/>
</dbReference>
<dbReference type="PANTHER" id="PTHR30349">
    <property type="entry name" value="PHAGE INTEGRASE-RELATED"/>
    <property type="match status" value="1"/>
</dbReference>
<dbReference type="InterPro" id="IPR013762">
    <property type="entry name" value="Integrase-like_cat_sf"/>
</dbReference>
<dbReference type="Pfam" id="PF00589">
    <property type="entry name" value="Phage_integrase"/>
    <property type="match status" value="1"/>
</dbReference>
<organism evidence="3 4">
    <name type="scientific">Candidatus Nesterenkonia stercoripullorum</name>
    <dbReference type="NCBI Taxonomy" id="2838701"/>
    <lineage>
        <taxon>Bacteria</taxon>
        <taxon>Bacillati</taxon>
        <taxon>Actinomycetota</taxon>
        <taxon>Actinomycetes</taxon>
        <taxon>Micrococcales</taxon>
        <taxon>Micrococcaceae</taxon>
        <taxon>Nesterenkonia</taxon>
    </lineage>
</organism>
<dbReference type="GO" id="GO:0015074">
    <property type="term" value="P:DNA integration"/>
    <property type="evidence" value="ECO:0007669"/>
    <property type="project" value="InterPro"/>
</dbReference>
<dbReference type="PANTHER" id="PTHR30349:SF64">
    <property type="entry name" value="PROPHAGE INTEGRASE INTD-RELATED"/>
    <property type="match status" value="1"/>
</dbReference>
<comment type="caution">
    <text evidence="3">The sequence shown here is derived from an EMBL/GenBank/DDBJ whole genome shotgun (WGS) entry which is preliminary data.</text>
</comment>
<dbReference type="InterPro" id="IPR050090">
    <property type="entry name" value="Tyrosine_recombinase_XerCD"/>
</dbReference>
<dbReference type="SUPFAM" id="SSF56349">
    <property type="entry name" value="DNA breaking-rejoining enzymes"/>
    <property type="match status" value="1"/>
</dbReference>
<reference evidence="3" key="2">
    <citation type="submission" date="2021-04" db="EMBL/GenBank/DDBJ databases">
        <authorList>
            <person name="Gilroy R."/>
        </authorList>
    </citation>
    <scope>NUCLEOTIDE SEQUENCE</scope>
    <source>
        <strain evidence="3">ChiHejej3B27-3195</strain>
    </source>
</reference>
<feature type="domain" description="Tyr recombinase" evidence="2">
    <location>
        <begin position="112"/>
        <end position="275"/>
    </location>
</feature>
<proteinExistence type="predicted"/>
<evidence type="ECO:0000259" key="2">
    <source>
        <dbReference type="PROSITE" id="PS51898"/>
    </source>
</evidence>
<dbReference type="CDD" id="cd00397">
    <property type="entry name" value="DNA_BRE_C"/>
    <property type="match status" value="1"/>
</dbReference>
<reference evidence="3" key="1">
    <citation type="journal article" date="2021" name="PeerJ">
        <title>Extensive microbial diversity within the chicken gut microbiome revealed by metagenomics and culture.</title>
        <authorList>
            <person name="Gilroy R."/>
            <person name="Ravi A."/>
            <person name="Getino M."/>
            <person name="Pursley I."/>
            <person name="Horton D.L."/>
            <person name="Alikhan N.F."/>
            <person name="Baker D."/>
            <person name="Gharbi K."/>
            <person name="Hall N."/>
            <person name="Watson M."/>
            <person name="Adriaenssens E.M."/>
            <person name="Foster-Nyarko E."/>
            <person name="Jarju S."/>
            <person name="Secka A."/>
            <person name="Antonio M."/>
            <person name="Oren A."/>
            <person name="Chaudhuri R.R."/>
            <person name="La Ragione R."/>
            <person name="Hildebrand F."/>
            <person name="Pallen M.J."/>
        </authorList>
    </citation>
    <scope>NUCLEOTIDE SEQUENCE</scope>
    <source>
        <strain evidence="3">ChiHejej3B27-3195</strain>
    </source>
</reference>
<dbReference type="Proteomes" id="UP000824151">
    <property type="component" value="Unassembled WGS sequence"/>
</dbReference>
<name>A0A9D1US14_9MICC</name>
<dbReference type="EMBL" id="DXGD01000016">
    <property type="protein sequence ID" value="HIW98576.1"/>
    <property type="molecule type" value="Genomic_DNA"/>
</dbReference>
<gene>
    <name evidence="3" type="ORF">H9871_00365</name>
</gene>
<sequence length="294" mass="33261">MTNFSYGLCAEHQQVLTDFETALLSYRAPTTVKLRVYYVNRLMRWSEASDQRVWQLERSDLMAWLTKGVGPSAWTKRSAKNTLSVFYQWAESTRHIVVNPASRLPTMRAPYGVPNPCPDDAVLRALDRSTRRIDVLMLMLGEYQALRAGEIAQLHTADIQGDQIRIHGKGNKVRVIPLHPLVRDLVTYFPTGYFFPSDKNALGHMLPASVGRRIRWLLGDQRKLNAHSLRHKFGVEALELTPDLMALRDIMGHASVATTEIYTRASTTRLRTMVTSLPERPGREAAVHALRASA</sequence>
<dbReference type="Gene3D" id="1.10.443.10">
    <property type="entry name" value="Intergrase catalytic core"/>
    <property type="match status" value="1"/>
</dbReference>
<keyword evidence="1" id="KW-0233">DNA recombination</keyword>
<dbReference type="PROSITE" id="PS51898">
    <property type="entry name" value="TYR_RECOMBINASE"/>
    <property type="match status" value="1"/>
</dbReference>
<protein>
    <submittedName>
        <fullName evidence="3">Tyrosine-type recombinase/integrase</fullName>
    </submittedName>
</protein>
<evidence type="ECO:0000313" key="4">
    <source>
        <dbReference type="Proteomes" id="UP000824151"/>
    </source>
</evidence>
<dbReference type="GO" id="GO:0006310">
    <property type="term" value="P:DNA recombination"/>
    <property type="evidence" value="ECO:0007669"/>
    <property type="project" value="UniProtKB-KW"/>
</dbReference>
<dbReference type="AlphaFoldDB" id="A0A9D1US14"/>
<accession>A0A9D1US14</accession>